<keyword evidence="1" id="KW-1133">Transmembrane helix</keyword>
<dbReference type="InterPro" id="IPR052336">
    <property type="entry name" value="MlaD_Phospholipid_Transporter"/>
</dbReference>
<reference evidence="4" key="1">
    <citation type="submission" date="2021-03" db="EMBL/GenBank/DDBJ databases">
        <authorList>
            <person name="Kanchanasin P."/>
            <person name="Saeng-In P."/>
            <person name="Phongsopitanun W."/>
            <person name="Yuki M."/>
            <person name="Kudo T."/>
            <person name="Ohkuma M."/>
            <person name="Tanasupawat S."/>
        </authorList>
    </citation>
    <scope>NUCLEOTIDE SEQUENCE</scope>
    <source>
        <strain evidence="4">GKU 128</strain>
    </source>
</reference>
<evidence type="ECO:0000313" key="5">
    <source>
        <dbReference type="Proteomes" id="UP000669179"/>
    </source>
</evidence>
<dbReference type="AlphaFoldDB" id="A0A939P899"/>
<gene>
    <name evidence="4" type="ORF">J4573_10870</name>
</gene>
<feature type="transmembrane region" description="Helical" evidence="1">
    <location>
        <begin position="12"/>
        <end position="34"/>
    </location>
</feature>
<dbReference type="NCBIfam" id="TIGR00996">
    <property type="entry name" value="Mtu_fam_mce"/>
    <property type="match status" value="1"/>
</dbReference>
<feature type="domain" description="Mammalian cell entry C-terminal" evidence="3">
    <location>
        <begin position="122"/>
        <end position="271"/>
    </location>
</feature>
<feature type="domain" description="Mce/MlaD" evidence="2">
    <location>
        <begin position="44"/>
        <end position="119"/>
    </location>
</feature>
<dbReference type="Proteomes" id="UP000669179">
    <property type="component" value="Unassembled WGS sequence"/>
</dbReference>
<dbReference type="RefSeq" id="WP_208255230.1">
    <property type="nucleotide sequence ID" value="NZ_JAGEOJ010000004.1"/>
</dbReference>
<dbReference type="InterPro" id="IPR024516">
    <property type="entry name" value="Mce_C"/>
</dbReference>
<dbReference type="PANTHER" id="PTHR33371">
    <property type="entry name" value="INTERMEMBRANE PHOSPHOLIPID TRANSPORT SYSTEM BINDING PROTEIN MLAD-RELATED"/>
    <property type="match status" value="1"/>
</dbReference>
<organism evidence="4 5">
    <name type="scientific">Actinomadura barringtoniae</name>
    <dbReference type="NCBI Taxonomy" id="1427535"/>
    <lineage>
        <taxon>Bacteria</taxon>
        <taxon>Bacillati</taxon>
        <taxon>Actinomycetota</taxon>
        <taxon>Actinomycetes</taxon>
        <taxon>Streptosporangiales</taxon>
        <taxon>Thermomonosporaceae</taxon>
        <taxon>Actinomadura</taxon>
    </lineage>
</organism>
<evidence type="ECO:0000256" key="1">
    <source>
        <dbReference type="SAM" id="Phobius"/>
    </source>
</evidence>
<dbReference type="InterPro" id="IPR003399">
    <property type="entry name" value="Mce/MlaD"/>
</dbReference>
<dbReference type="Pfam" id="PF02470">
    <property type="entry name" value="MlaD"/>
    <property type="match status" value="1"/>
</dbReference>
<keyword evidence="1" id="KW-0812">Transmembrane</keyword>
<dbReference type="PANTHER" id="PTHR33371:SF4">
    <property type="entry name" value="INTERMEMBRANE PHOSPHOLIPID TRANSPORT SYSTEM BINDING PROTEIN MLAD"/>
    <property type="match status" value="1"/>
</dbReference>
<sequence>MARGSERARSRAFLLARMSAYLLATGALTAFIAMQIARVGFTGGYHLTATFDDASGLHAGDRVKIAGAPVGQVSGVAVVDGRARVSLTVDEDVTIPSDSEAAIRWRDAMGHRVVYLIPGTSTEKMRPGTHISRTRSVVDASDLLDQLAPLTRSLNADDVNTLLGALAQALDGNSGNVSRLIANVDTLSSTIAVRRRTLSQMLSDYGAVTGVIAKRDKQIRQAIDNLVTLSDAYTRNSGLVDDTLVQVSRMSKTADDVFGKNADQVATTLDRLAVLTSGTRRNTDLLVKVLADAGPKLQHFFSTVDRGHFINLAAPCVNIAGPPCPYATKLPERTGSIASTRSLEDLLIGRRP</sequence>
<keyword evidence="5" id="KW-1185">Reference proteome</keyword>
<accession>A0A939P899</accession>
<evidence type="ECO:0000259" key="2">
    <source>
        <dbReference type="Pfam" id="PF02470"/>
    </source>
</evidence>
<protein>
    <submittedName>
        <fullName evidence="4">MCE family protein</fullName>
    </submittedName>
</protein>
<name>A0A939P899_9ACTN</name>
<dbReference type="InterPro" id="IPR005693">
    <property type="entry name" value="Mce"/>
</dbReference>
<proteinExistence type="predicted"/>
<evidence type="ECO:0000313" key="4">
    <source>
        <dbReference type="EMBL" id="MBO2447590.1"/>
    </source>
</evidence>
<comment type="caution">
    <text evidence="4">The sequence shown here is derived from an EMBL/GenBank/DDBJ whole genome shotgun (WGS) entry which is preliminary data.</text>
</comment>
<evidence type="ECO:0000259" key="3">
    <source>
        <dbReference type="Pfam" id="PF11887"/>
    </source>
</evidence>
<dbReference type="Pfam" id="PF11887">
    <property type="entry name" value="Mce4_CUP1"/>
    <property type="match status" value="1"/>
</dbReference>
<dbReference type="EMBL" id="JAGEOJ010000004">
    <property type="protein sequence ID" value="MBO2447590.1"/>
    <property type="molecule type" value="Genomic_DNA"/>
</dbReference>
<keyword evidence="1" id="KW-0472">Membrane</keyword>